<keyword evidence="14" id="KW-1185">Reference proteome</keyword>
<dbReference type="Proteomes" id="UP000275846">
    <property type="component" value="Unassembled WGS sequence"/>
</dbReference>
<dbReference type="InterPro" id="IPR000719">
    <property type="entry name" value="Prot_kinase_dom"/>
</dbReference>
<dbReference type="SUPFAM" id="SSF56112">
    <property type="entry name" value="Protein kinase-like (PK-like)"/>
    <property type="match status" value="1"/>
</dbReference>
<keyword evidence="6" id="KW-0547">Nucleotide-binding</keyword>
<dbReference type="Gene3D" id="1.10.510.10">
    <property type="entry name" value="Transferase(Phosphotransferase) domain 1"/>
    <property type="match status" value="1"/>
</dbReference>
<evidence type="ECO:0000256" key="2">
    <source>
        <dbReference type="ARBA" id="ARBA00012513"/>
    </source>
</evidence>
<dbReference type="GO" id="GO:0030430">
    <property type="term" value="C:host cell cytoplasm"/>
    <property type="evidence" value="ECO:0007669"/>
    <property type="project" value="UniProtKB-SubCell"/>
</dbReference>
<proteinExistence type="predicted"/>
<comment type="subcellular location">
    <subcellularLocation>
        <location evidence="1">Host cytoplasm</location>
    </subcellularLocation>
</comment>
<evidence type="ECO:0000256" key="4">
    <source>
        <dbReference type="ARBA" id="ARBA00022527"/>
    </source>
</evidence>
<dbReference type="GO" id="GO:0005524">
    <property type="term" value="F:ATP binding"/>
    <property type="evidence" value="ECO:0007669"/>
    <property type="project" value="UniProtKB-KW"/>
</dbReference>
<reference evidence="15" key="1">
    <citation type="submission" date="2016-06" db="UniProtKB">
        <authorList>
            <consortium name="WormBaseParasite"/>
        </authorList>
    </citation>
    <scope>IDENTIFICATION</scope>
</reference>
<sequence length="297" mass="34317">MSLASYSIVEAIAHGDTTTVVRAYRKSDSKKCVLKYYDVQKNKSDMFVLSKSGQPMPIEAYILLKTKEVQGCVRMLEFFEDEQMQKFVIVLEDLHSQGFTNLASELLSDEEYIDESAVSWIMRETIHTLRELHDLNIVHCDIKPDNIFIKKDERKVKLIDFNFSMELIPAELPQRNIGCTPEYAPPEVLLLKRPWTTASEVWSLGSTAFVLLYKYFPFADPYTSHRRTPNYPENDCLSYKARDFLMLCFHRKPECRPNFSRLSNHPFIVDTTRRPHGRLLSSSKASLVTFPAIVKAS</sequence>
<dbReference type="PROSITE" id="PS00108">
    <property type="entry name" value="PROTEIN_KINASE_ST"/>
    <property type="match status" value="1"/>
</dbReference>
<dbReference type="STRING" id="70667.A0A183TMJ9"/>
<name>A0A183TMJ9_SCHSO</name>
<evidence type="ECO:0000256" key="11">
    <source>
        <dbReference type="ARBA" id="ARBA00048679"/>
    </source>
</evidence>
<dbReference type="Gene3D" id="3.30.200.20">
    <property type="entry name" value="Phosphorylase Kinase, domain 1"/>
    <property type="match status" value="1"/>
</dbReference>
<dbReference type="Pfam" id="PF00069">
    <property type="entry name" value="Pkinase"/>
    <property type="match status" value="1"/>
</dbReference>
<dbReference type="GO" id="GO:0005737">
    <property type="term" value="C:cytoplasm"/>
    <property type="evidence" value="ECO:0007669"/>
    <property type="project" value="TreeGrafter"/>
</dbReference>
<dbReference type="SMART" id="SM00220">
    <property type="entry name" value="S_TKc"/>
    <property type="match status" value="1"/>
</dbReference>
<dbReference type="WBParaSite" id="SSLN_0001837101-mRNA-1">
    <property type="protein sequence ID" value="SSLN_0001837101-mRNA-1"/>
    <property type="gene ID" value="SSLN_0001837101"/>
</dbReference>
<dbReference type="EC" id="2.7.11.1" evidence="2"/>
<comment type="catalytic activity">
    <reaction evidence="10">
        <text>L-threonyl-[protein] + ATP = O-phospho-L-threonyl-[protein] + ADP + H(+)</text>
        <dbReference type="Rhea" id="RHEA:46608"/>
        <dbReference type="Rhea" id="RHEA-COMP:11060"/>
        <dbReference type="Rhea" id="RHEA-COMP:11605"/>
        <dbReference type="ChEBI" id="CHEBI:15378"/>
        <dbReference type="ChEBI" id="CHEBI:30013"/>
        <dbReference type="ChEBI" id="CHEBI:30616"/>
        <dbReference type="ChEBI" id="CHEBI:61977"/>
        <dbReference type="ChEBI" id="CHEBI:456216"/>
        <dbReference type="EC" id="2.7.11.1"/>
    </reaction>
</comment>
<dbReference type="CDD" id="cd00180">
    <property type="entry name" value="PKc"/>
    <property type="match status" value="1"/>
</dbReference>
<dbReference type="OrthoDB" id="193931at2759"/>
<evidence type="ECO:0000256" key="9">
    <source>
        <dbReference type="ARBA" id="ARBA00023200"/>
    </source>
</evidence>
<evidence type="ECO:0000256" key="3">
    <source>
        <dbReference type="ARBA" id="ARBA00016885"/>
    </source>
</evidence>
<keyword evidence="5" id="KW-0808">Transferase</keyword>
<evidence type="ECO:0000259" key="12">
    <source>
        <dbReference type="PROSITE" id="PS50011"/>
    </source>
</evidence>
<dbReference type="PANTHER" id="PTHR22984:SF25">
    <property type="entry name" value="PROTEIN KINASE DOMAIN-CONTAINING PROTEIN"/>
    <property type="match status" value="1"/>
</dbReference>
<gene>
    <name evidence="13" type="ORF">SSLN_LOCUS17697</name>
</gene>
<reference evidence="13 14" key="2">
    <citation type="submission" date="2018-11" db="EMBL/GenBank/DDBJ databases">
        <authorList>
            <consortium name="Pathogen Informatics"/>
        </authorList>
    </citation>
    <scope>NUCLEOTIDE SEQUENCE [LARGE SCALE GENOMIC DNA]</scope>
    <source>
        <strain evidence="13 14">NST_G2</strain>
    </source>
</reference>
<keyword evidence="9" id="KW-1035">Host cytoplasm</keyword>
<organism evidence="15">
    <name type="scientific">Schistocephalus solidus</name>
    <name type="common">Tapeworm</name>
    <dbReference type="NCBI Taxonomy" id="70667"/>
    <lineage>
        <taxon>Eukaryota</taxon>
        <taxon>Metazoa</taxon>
        <taxon>Spiralia</taxon>
        <taxon>Lophotrochozoa</taxon>
        <taxon>Platyhelminthes</taxon>
        <taxon>Cestoda</taxon>
        <taxon>Eucestoda</taxon>
        <taxon>Diphyllobothriidea</taxon>
        <taxon>Diphyllobothriidae</taxon>
        <taxon>Schistocephalus</taxon>
    </lineage>
</organism>
<dbReference type="GO" id="GO:0004674">
    <property type="term" value="F:protein serine/threonine kinase activity"/>
    <property type="evidence" value="ECO:0007669"/>
    <property type="project" value="UniProtKB-KW"/>
</dbReference>
<evidence type="ECO:0000256" key="5">
    <source>
        <dbReference type="ARBA" id="ARBA00022679"/>
    </source>
</evidence>
<feature type="domain" description="Protein kinase" evidence="12">
    <location>
        <begin position="6"/>
        <end position="268"/>
    </location>
</feature>
<evidence type="ECO:0000256" key="6">
    <source>
        <dbReference type="ARBA" id="ARBA00022741"/>
    </source>
</evidence>
<evidence type="ECO:0000313" key="15">
    <source>
        <dbReference type="WBParaSite" id="SSLN_0001837101-mRNA-1"/>
    </source>
</evidence>
<evidence type="ECO:0000256" key="10">
    <source>
        <dbReference type="ARBA" id="ARBA00047899"/>
    </source>
</evidence>
<keyword evidence="7" id="KW-0418">Kinase</keyword>
<dbReference type="PROSITE" id="PS50011">
    <property type="entry name" value="PROTEIN_KINASE_DOM"/>
    <property type="match status" value="1"/>
</dbReference>
<protein>
    <recommendedName>
        <fullName evidence="3">Serine/threonine-protein kinase 1</fullName>
        <ecNumber evidence="2">2.7.11.1</ecNumber>
    </recommendedName>
</protein>
<dbReference type="InterPro" id="IPR011009">
    <property type="entry name" value="Kinase-like_dom_sf"/>
</dbReference>
<dbReference type="AlphaFoldDB" id="A0A183TMJ9"/>
<keyword evidence="8" id="KW-0067">ATP-binding</keyword>
<dbReference type="PANTHER" id="PTHR22984">
    <property type="entry name" value="SERINE/THREONINE-PROTEIN KINASE PIM"/>
    <property type="match status" value="1"/>
</dbReference>
<dbReference type="InterPro" id="IPR008271">
    <property type="entry name" value="Ser/Thr_kinase_AS"/>
</dbReference>
<evidence type="ECO:0000313" key="13">
    <source>
        <dbReference type="EMBL" id="VDM04083.1"/>
    </source>
</evidence>
<evidence type="ECO:0000313" key="14">
    <source>
        <dbReference type="Proteomes" id="UP000275846"/>
    </source>
</evidence>
<evidence type="ECO:0000256" key="1">
    <source>
        <dbReference type="ARBA" id="ARBA00004192"/>
    </source>
</evidence>
<evidence type="ECO:0000256" key="7">
    <source>
        <dbReference type="ARBA" id="ARBA00022777"/>
    </source>
</evidence>
<dbReference type="InterPro" id="IPR051138">
    <property type="entry name" value="PIM_Ser/Thr_kinase"/>
</dbReference>
<evidence type="ECO:0000256" key="8">
    <source>
        <dbReference type="ARBA" id="ARBA00022840"/>
    </source>
</evidence>
<comment type="catalytic activity">
    <reaction evidence="11">
        <text>L-seryl-[protein] + ATP = O-phospho-L-seryl-[protein] + ADP + H(+)</text>
        <dbReference type="Rhea" id="RHEA:17989"/>
        <dbReference type="Rhea" id="RHEA-COMP:9863"/>
        <dbReference type="Rhea" id="RHEA-COMP:11604"/>
        <dbReference type="ChEBI" id="CHEBI:15378"/>
        <dbReference type="ChEBI" id="CHEBI:29999"/>
        <dbReference type="ChEBI" id="CHEBI:30616"/>
        <dbReference type="ChEBI" id="CHEBI:83421"/>
        <dbReference type="ChEBI" id="CHEBI:456216"/>
        <dbReference type="EC" id="2.7.11.1"/>
    </reaction>
</comment>
<accession>A0A183TMJ9</accession>
<dbReference type="EMBL" id="UYSU01042949">
    <property type="protein sequence ID" value="VDM04083.1"/>
    <property type="molecule type" value="Genomic_DNA"/>
</dbReference>
<keyword evidence="4" id="KW-0723">Serine/threonine-protein kinase</keyword>